<dbReference type="RefSeq" id="WP_259871875.1">
    <property type="nucleotide sequence ID" value="NZ_JAMQJZ010000025.1"/>
</dbReference>
<sequence>MDLLLKFMAGLAGFIGFIIALFFGFLSGSFLWFLFILFITAIITVILYALGILLDNQEKILLAIWRQENNKVQVEPKTCARCSHEYDGEMVSCPNCGFK</sequence>
<reference evidence="2" key="1">
    <citation type="submission" date="2022-06" db="EMBL/GenBank/DDBJ databases">
        <title>Aquibacillus sp. a new bacterium isolated from soil saline samples.</title>
        <authorList>
            <person name="Galisteo C."/>
            <person name="De La Haba R."/>
            <person name="Sanchez-Porro C."/>
            <person name="Ventosa A."/>
        </authorList>
    </citation>
    <scope>NUCLEOTIDE SEQUENCE</scope>
    <source>
        <strain evidence="2">JCM 12387</strain>
    </source>
</reference>
<organism evidence="2 3">
    <name type="scientific">Aquibacillus koreensis</name>
    <dbReference type="NCBI Taxonomy" id="279446"/>
    <lineage>
        <taxon>Bacteria</taxon>
        <taxon>Bacillati</taxon>
        <taxon>Bacillota</taxon>
        <taxon>Bacilli</taxon>
        <taxon>Bacillales</taxon>
        <taxon>Bacillaceae</taxon>
        <taxon>Aquibacillus</taxon>
    </lineage>
</organism>
<comment type="caution">
    <text evidence="2">The sequence shown here is derived from an EMBL/GenBank/DDBJ whole genome shotgun (WGS) entry which is preliminary data.</text>
</comment>
<gene>
    <name evidence="2" type="ORF">NC661_20115</name>
</gene>
<keyword evidence="3" id="KW-1185">Reference proteome</keyword>
<feature type="transmembrane region" description="Helical" evidence="1">
    <location>
        <begin position="32"/>
        <end position="54"/>
    </location>
</feature>
<keyword evidence="1" id="KW-0472">Membrane</keyword>
<name>A0A9X4ALN4_9BACI</name>
<evidence type="ECO:0000313" key="3">
    <source>
        <dbReference type="Proteomes" id="UP001145072"/>
    </source>
</evidence>
<dbReference type="AlphaFoldDB" id="A0A9X4ALN4"/>
<accession>A0A9X4ALN4</accession>
<feature type="transmembrane region" description="Helical" evidence="1">
    <location>
        <begin position="7"/>
        <end position="26"/>
    </location>
</feature>
<dbReference type="Proteomes" id="UP001145072">
    <property type="component" value="Unassembled WGS sequence"/>
</dbReference>
<dbReference type="EMBL" id="JAMQJZ010000025">
    <property type="protein sequence ID" value="MDC3422663.1"/>
    <property type="molecule type" value="Genomic_DNA"/>
</dbReference>
<keyword evidence="1" id="KW-0812">Transmembrane</keyword>
<keyword evidence="1" id="KW-1133">Transmembrane helix</keyword>
<evidence type="ECO:0000313" key="2">
    <source>
        <dbReference type="EMBL" id="MDC3422663.1"/>
    </source>
</evidence>
<proteinExistence type="predicted"/>
<evidence type="ECO:0000256" key="1">
    <source>
        <dbReference type="SAM" id="Phobius"/>
    </source>
</evidence>
<protein>
    <submittedName>
        <fullName evidence="2">Uncharacterized protein</fullName>
    </submittedName>
</protein>